<dbReference type="Proteomes" id="UP001162992">
    <property type="component" value="Chromosome 9"/>
</dbReference>
<gene>
    <name evidence="1" type="ORF">O6H91_09G062600</name>
</gene>
<sequence length="649" mass="73794">MRRMNAFAARLDILTFFKHDISPAFNKQARRSYPESLSGSFMEILRTRSKSPGNMFVASLWPASYPILLAPNHSLHTVPKHSMSRVSYRRLVTYSQAITNSGPNATQGGSFCFCNWSSKFFSKNVARRSKEPDIVTESLEHEQDKEVKSNVHDSGLKIFNTMTRQKEIFKPKVTGKVSMYVCGVTVYDYSHIGHARVYVAFDVLYRYLKFLGFEVTYVRNFTDVDDKIINRARERGEDPFQLSRHFCEEFLVDMDMLQCLPPSAEPRVTEYMKQIVEMIAQILENGYGYTVEGGDVYFSVDRYLDYGRLSGRKLDENRAGERVVVDERKQNPADFALWKSAKPGEPSWDSPWGAGRPGWHIECSAMSAALLGHSFDIHGGGMDLIFPHHENEIAQSFAACKHSNVSYWMHNGFVTVDEEKMSKSLGNFFTIREVVDQYHPMAVRWFLLGTHYRSPVNYSKRQLDSATDRVYYLYQTLEDCSHSLVKEAYSKELAARNVLDCVKDLRTTFTSSMGDDLHTPVVVAALSEPLKFMNDLLHTRKGQKDVLKYNSLCLLQEEITNILEVLGLSVSSYSQVLLDIKRKTLKRAGLSEEDLLLQIQHRAAARAAKDYVLSDQIRAHLASVGVALMDGGDGTMWRPSLVTDDGHIT</sequence>
<protein>
    <submittedName>
        <fullName evidence="1">Uncharacterized protein</fullName>
    </submittedName>
</protein>
<evidence type="ECO:0000313" key="2">
    <source>
        <dbReference type="Proteomes" id="UP001162992"/>
    </source>
</evidence>
<organism evidence="1 2">
    <name type="scientific">Diphasiastrum complanatum</name>
    <name type="common">Issler's clubmoss</name>
    <name type="synonym">Lycopodium complanatum</name>
    <dbReference type="NCBI Taxonomy" id="34168"/>
    <lineage>
        <taxon>Eukaryota</taxon>
        <taxon>Viridiplantae</taxon>
        <taxon>Streptophyta</taxon>
        <taxon>Embryophyta</taxon>
        <taxon>Tracheophyta</taxon>
        <taxon>Lycopodiopsida</taxon>
        <taxon>Lycopodiales</taxon>
        <taxon>Lycopodiaceae</taxon>
        <taxon>Lycopodioideae</taxon>
        <taxon>Diphasiastrum</taxon>
    </lineage>
</organism>
<comment type="caution">
    <text evidence="1">The sequence shown here is derived from an EMBL/GenBank/DDBJ whole genome shotgun (WGS) entry which is preliminary data.</text>
</comment>
<name>A0ACC2CPW1_DIPCM</name>
<dbReference type="EMBL" id="CM055100">
    <property type="protein sequence ID" value="KAJ7544036.1"/>
    <property type="molecule type" value="Genomic_DNA"/>
</dbReference>
<keyword evidence="2" id="KW-1185">Reference proteome</keyword>
<reference evidence="2" key="1">
    <citation type="journal article" date="2024" name="Proc. Natl. Acad. Sci. U.S.A.">
        <title>Extraordinary preservation of gene collinearity over three hundred million years revealed in homosporous lycophytes.</title>
        <authorList>
            <person name="Li C."/>
            <person name="Wickell D."/>
            <person name="Kuo L.Y."/>
            <person name="Chen X."/>
            <person name="Nie B."/>
            <person name="Liao X."/>
            <person name="Peng D."/>
            <person name="Ji J."/>
            <person name="Jenkins J."/>
            <person name="Williams M."/>
            <person name="Shu S."/>
            <person name="Plott C."/>
            <person name="Barry K."/>
            <person name="Rajasekar S."/>
            <person name="Grimwood J."/>
            <person name="Han X."/>
            <person name="Sun S."/>
            <person name="Hou Z."/>
            <person name="He W."/>
            <person name="Dai G."/>
            <person name="Sun C."/>
            <person name="Schmutz J."/>
            <person name="Leebens-Mack J.H."/>
            <person name="Li F.W."/>
            <person name="Wang L."/>
        </authorList>
    </citation>
    <scope>NUCLEOTIDE SEQUENCE [LARGE SCALE GENOMIC DNA]</scope>
    <source>
        <strain evidence="2">cv. PW_Plant_1</strain>
    </source>
</reference>
<accession>A0ACC2CPW1</accession>
<evidence type="ECO:0000313" key="1">
    <source>
        <dbReference type="EMBL" id="KAJ7544036.1"/>
    </source>
</evidence>
<proteinExistence type="predicted"/>